<reference evidence="2 3" key="1">
    <citation type="submission" date="2024-06" db="EMBL/GenBank/DDBJ databases">
        <authorList>
            <person name="Li Z."/>
            <person name="Jiang Y."/>
        </authorList>
    </citation>
    <scope>NUCLEOTIDE SEQUENCE [LARGE SCALE GENOMIC DNA]</scope>
    <source>
        <strain evidence="2 3">HSW-8</strain>
    </source>
</reference>
<gene>
    <name evidence="2" type="ORF">ABSH63_08930</name>
</gene>
<feature type="domain" description="Transposase DDE" evidence="1">
    <location>
        <begin position="10"/>
        <end position="62"/>
    </location>
</feature>
<evidence type="ECO:0000259" key="1">
    <source>
        <dbReference type="Pfam" id="PF13751"/>
    </source>
</evidence>
<accession>A0ABV2AA47</accession>
<dbReference type="Pfam" id="PF13751">
    <property type="entry name" value="DDE_Tnp_1_6"/>
    <property type="match status" value="1"/>
</dbReference>
<name>A0ABV2AA47_9GAMM</name>
<dbReference type="RefSeq" id="WP_352889117.1">
    <property type="nucleotide sequence ID" value="NZ_JBEPIJ010000008.1"/>
</dbReference>
<comment type="caution">
    <text evidence="2">The sequence shown here is derived from an EMBL/GenBank/DDBJ whole genome shotgun (WGS) entry which is preliminary data.</text>
</comment>
<sequence>MRSAEGKAIRPIDPERHLATQRIAERLATPEGKDHYQQRQFIPEPVFGWVKQATDFRRFSIRVRHAPDRPSPRRHWHARIKCRCKFRPPKLLGA</sequence>
<proteinExistence type="predicted"/>
<dbReference type="InterPro" id="IPR025668">
    <property type="entry name" value="Tnp_DDE_dom"/>
</dbReference>
<dbReference type="Proteomes" id="UP001465331">
    <property type="component" value="Unassembled WGS sequence"/>
</dbReference>
<organism evidence="2 3">
    <name type="scientific">Sinimarinibacterium thermocellulolyticum</name>
    <dbReference type="NCBI Taxonomy" id="3170016"/>
    <lineage>
        <taxon>Bacteria</taxon>
        <taxon>Pseudomonadati</taxon>
        <taxon>Pseudomonadota</taxon>
        <taxon>Gammaproteobacteria</taxon>
        <taxon>Nevskiales</taxon>
        <taxon>Nevskiaceae</taxon>
        <taxon>Sinimarinibacterium</taxon>
    </lineage>
</organism>
<dbReference type="EMBL" id="JBEPIJ010000008">
    <property type="protein sequence ID" value="MES0874125.1"/>
    <property type="molecule type" value="Genomic_DNA"/>
</dbReference>
<evidence type="ECO:0000313" key="3">
    <source>
        <dbReference type="Proteomes" id="UP001465331"/>
    </source>
</evidence>
<keyword evidence="3" id="KW-1185">Reference proteome</keyword>
<protein>
    <submittedName>
        <fullName evidence="2">Transposase</fullName>
    </submittedName>
</protein>
<evidence type="ECO:0000313" key="2">
    <source>
        <dbReference type="EMBL" id="MES0874125.1"/>
    </source>
</evidence>